<keyword evidence="5" id="KW-0175">Coiled coil</keyword>
<dbReference type="SMART" id="SM00213">
    <property type="entry name" value="UBQ"/>
    <property type="match status" value="1"/>
</dbReference>
<dbReference type="STRING" id="1257118.L8H3V4"/>
<keyword evidence="2" id="KW-0645">Protease</keyword>
<evidence type="ECO:0000256" key="6">
    <source>
        <dbReference type="SAM" id="MobiDB-lite"/>
    </source>
</evidence>
<dbReference type="Pfam" id="PF09668">
    <property type="entry name" value="Asp_protease"/>
    <property type="match status" value="1"/>
</dbReference>
<name>L8H3V4_ACACF</name>
<evidence type="ECO:0000256" key="2">
    <source>
        <dbReference type="ARBA" id="ARBA00022670"/>
    </source>
</evidence>
<sequence length="436" mass="46801">MASQQLNIWVTTPDEKIMEFTLDANEPVEHLKALLEVETGIVVKEQQLVFDARELPDQKKLSECGVTTGSMLFVAKREPARGGGGGGSAGGGGGQQPMDAAQVQQYFRTNPDALTQLLHNNPTMAEAVLSDDLTALSNLLAEQAQRRRQAELEQARRIQQLNDDPFNLEAQRAIEEEIMKDNIRENMEAALEYNPEAFGRVVMLYIDCEVNKTPLKAFVDSGAQMTIISLEAAQKCGLSRLIDNRWSGIAKGVGTAKIVGRIHVAPLKIGNSFFSSSFTVLENNGGVDLLLGLDMLRKHQCVIDLRETALRIGEEVVPFLSEKDIPRSELFDSEHAEPRSPAPPSPLPSLVPLPAAGAAPRPAAAQVPTLIPGGQPVPSPVAAGPTPAGAAFPEASVQNLVTSLGVTREEAVTALRAYGGNVDMAASALLQSRFGF</sequence>
<dbReference type="SMART" id="SM00165">
    <property type="entry name" value="UBA"/>
    <property type="match status" value="1"/>
</dbReference>
<dbReference type="Proteomes" id="UP000011083">
    <property type="component" value="Unassembled WGS sequence"/>
</dbReference>
<dbReference type="Pfam" id="PF00240">
    <property type="entry name" value="ubiquitin"/>
    <property type="match status" value="1"/>
</dbReference>
<organism evidence="9 10">
    <name type="scientific">Acanthamoeba castellanii (strain ATCC 30010 / Neff)</name>
    <dbReference type="NCBI Taxonomy" id="1257118"/>
    <lineage>
        <taxon>Eukaryota</taxon>
        <taxon>Amoebozoa</taxon>
        <taxon>Discosea</taxon>
        <taxon>Longamoebia</taxon>
        <taxon>Centramoebida</taxon>
        <taxon>Acanthamoebidae</taxon>
        <taxon>Acanthamoeba</taxon>
    </lineage>
</organism>
<dbReference type="InterPro" id="IPR009060">
    <property type="entry name" value="UBA-like_sf"/>
</dbReference>
<keyword evidence="4" id="KW-0378">Hydrolase</keyword>
<dbReference type="AlphaFoldDB" id="L8H3V4"/>
<feature type="region of interest" description="Disordered" evidence="6">
    <location>
        <begin position="77"/>
        <end position="97"/>
    </location>
</feature>
<evidence type="ECO:0000259" key="8">
    <source>
        <dbReference type="PROSITE" id="PS50053"/>
    </source>
</evidence>
<dbReference type="RefSeq" id="XP_004341504.1">
    <property type="nucleotide sequence ID" value="XM_004341456.1"/>
</dbReference>
<dbReference type="Gene3D" id="1.10.8.10">
    <property type="entry name" value="DNA helicase RuvA subunit, C-terminal domain"/>
    <property type="match status" value="1"/>
</dbReference>
<dbReference type="OrthoDB" id="1047367at2759"/>
<keyword evidence="3" id="KW-0064">Aspartyl protease</keyword>
<feature type="compositionally biased region" description="Low complexity" evidence="6">
    <location>
        <begin position="352"/>
        <end position="368"/>
    </location>
</feature>
<feature type="domain" description="UBA" evidence="7">
    <location>
        <begin position="391"/>
        <end position="432"/>
    </location>
</feature>
<protein>
    <submittedName>
        <fullName evidence="9">Ubiquitin domain containing protein</fullName>
    </submittedName>
</protein>
<feature type="compositionally biased region" description="Gly residues" evidence="6">
    <location>
        <begin position="81"/>
        <end position="95"/>
    </location>
</feature>
<dbReference type="InterPro" id="IPR000626">
    <property type="entry name" value="Ubiquitin-like_dom"/>
</dbReference>
<dbReference type="PROSITE" id="PS50030">
    <property type="entry name" value="UBA"/>
    <property type="match status" value="1"/>
</dbReference>
<dbReference type="CDD" id="cd17039">
    <property type="entry name" value="Ubl_ubiquitin_like"/>
    <property type="match status" value="1"/>
</dbReference>
<dbReference type="OMA" id="GHRLNAF"/>
<gene>
    <name evidence="9" type="ORF">ACA1_266750</name>
</gene>
<dbReference type="GO" id="GO:0004190">
    <property type="term" value="F:aspartic-type endopeptidase activity"/>
    <property type="evidence" value="ECO:0007669"/>
    <property type="project" value="UniProtKB-KW"/>
</dbReference>
<dbReference type="VEuPathDB" id="AmoebaDB:ACA1_266750"/>
<dbReference type="KEGG" id="acan:ACA1_266750"/>
<evidence type="ECO:0000256" key="1">
    <source>
        <dbReference type="ARBA" id="ARBA00009136"/>
    </source>
</evidence>
<feature type="compositionally biased region" description="Pro residues" evidence="6">
    <location>
        <begin position="340"/>
        <end position="351"/>
    </location>
</feature>
<evidence type="ECO:0000313" key="9">
    <source>
        <dbReference type="EMBL" id="ELR19418.1"/>
    </source>
</evidence>
<dbReference type="Gene3D" id="2.40.70.10">
    <property type="entry name" value="Acid Proteases"/>
    <property type="match status" value="1"/>
</dbReference>
<feature type="domain" description="Ubiquitin-like" evidence="8">
    <location>
        <begin position="6"/>
        <end position="81"/>
    </location>
</feature>
<dbReference type="SUPFAM" id="SSF50630">
    <property type="entry name" value="Acid proteases"/>
    <property type="match status" value="1"/>
</dbReference>
<dbReference type="InterPro" id="IPR015940">
    <property type="entry name" value="UBA"/>
</dbReference>
<dbReference type="Gene3D" id="3.10.20.90">
    <property type="entry name" value="Phosphatidylinositol 3-kinase Catalytic Subunit, Chain A, domain 1"/>
    <property type="match status" value="1"/>
</dbReference>
<dbReference type="GO" id="GO:0006508">
    <property type="term" value="P:proteolysis"/>
    <property type="evidence" value="ECO:0007669"/>
    <property type="project" value="UniProtKB-KW"/>
</dbReference>
<dbReference type="CDD" id="cd05479">
    <property type="entry name" value="RP_DDI"/>
    <property type="match status" value="1"/>
</dbReference>
<evidence type="ECO:0000256" key="3">
    <source>
        <dbReference type="ARBA" id="ARBA00022750"/>
    </source>
</evidence>
<evidence type="ECO:0000259" key="7">
    <source>
        <dbReference type="PROSITE" id="PS50030"/>
    </source>
</evidence>
<dbReference type="PROSITE" id="PS50053">
    <property type="entry name" value="UBIQUITIN_2"/>
    <property type="match status" value="1"/>
</dbReference>
<reference evidence="9 10" key="1">
    <citation type="journal article" date="2013" name="Genome Biol.">
        <title>Genome of Acanthamoeba castellanii highlights extensive lateral gene transfer and early evolution of tyrosine kinase signaling.</title>
        <authorList>
            <person name="Clarke M."/>
            <person name="Lohan A.J."/>
            <person name="Liu B."/>
            <person name="Lagkouvardos I."/>
            <person name="Roy S."/>
            <person name="Zafar N."/>
            <person name="Bertelli C."/>
            <person name="Schilde C."/>
            <person name="Kianianmomeni A."/>
            <person name="Burglin T.R."/>
            <person name="Frech C."/>
            <person name="Turcotte B."/>
            <person name="Kopec K.O."/>
            <person name="Synnott J.M."/>
            <person name="Choo C."/>
            <person name="Paponov I."/>
            <person name="Finkler A."/>
            <person name="Soon Heng Tan C."/>
            <person name="Hutchins A.P."/>
            <person name="Weinmeier T."/>
            <person name="Rattei T."/>
            <person name="Chu J.S."/>
            <person name="Gimenez G."/>
            <person name="Irimia M."/>
            <person name="Rigden D.J."/>
            <person name="Fitzpatrick D.A."/>
            <person name="Lorenzo-Morales J."/>
            <person name="Bateman A."/>
            <person name="Chiu C.H."/>
            <person name="Tang P."/>
            <person name="Hegemann P."/>
            <person name="Fromm H."/>
            <person name="Raoult D."/>
            <person name="Greub G."/>
            <person name="Miranda-Saavedra D."/>
            <person name="Chen N."/>
            <person name="Nash P."/>
            <person name="Ginger M.L."/>
            <person name="Horn M."/>
            <person name="Schaap P."/>
            <person name="Caler L."/>
            <person name="Loftus B."/>
        </authorList>
    </citation>
    <scope>NUCLEOTIDE SEQUENCE [LARGE SCALE GENOMIC DNA]</scope>
    <source>
        <strain evidence="9 10">Neff</strain>
    </source>
</reference>
<dbReference type="Pfam" id="PF24669">
    <property type="entry name" value="Ddi2_HDD"/>
    <property type="match status" value="1"/>
</dbReference>
<keyword evidence="10" id="KW-1185">Reference proteome</keyword>
<proteinExistence type="inferred from homology"/>
<feature type="coiled-coil region" evidence="5">
    <location>
        <begin position="133"/>
        <end position="161"/>
    </location>
</feature>
<feature type="region of interest" description="Disordered" evidence="6">
    <location>
        <begin position="331"/>
        <end position="385"/>
    </location>
</feature>
<dbReference type="SUPFAM" id="SSF46934">
    <property type="entry name" value="UBA-like"/>
    <property type="match status" value="1"/>
</dbReference>
<evidence type="ECO:0000256" key="5">
    <source>
        <dbReference type="SAM" id="Coils"/>
    </source>
</evidence>
<dbReference type="InterPro" id="IPR057273">
    <property type="entry name" value="Ddi1/2_HDD"/>
</dbReference>
<dbReference type="SUPFAM" id="SSF54236">
    <property type="entry name" value="Ubiquitin-like"/>
    <property type="match status" value="1"/>
</dbReference>
<dbReference type="PANTHER" id="PTHR12917:SF1">
    <property type="entry name" value="AT13091P"/>
    <property type="match status" value="1"/>
</dbReference>
<dbReference type="InterPro" id="IPR029071">
    <property type="entry name" value="Ubiquitin-like_domsf"/>
</dbReference>
<dbReference type="EMBL" id="KB007933">
    <property type="protein sequence ID" value="ELR19418.1"/>
    <property type="molecule type" value="Genomic_DNA"/>
</dbReference>
<comment type="similarity">
    <text evidence="1">Belongs to the DDI1 family.</text>
</comment>
<dbReference type="InterPro" id="IPR019103">
    <property type="entry name" value="Peptidase_aspartic_DDI1-type"/>
</dbReference>
<dbReference type="GeneID" id="14920198"/>
<accession>L8H3V4</accession>
<dbReference type="InterPro" id="IPR021109">
    <property type="entry name" value="Peptidase_aspartic_dom_sf"/>
</dbReference>
<evidence type="ECO:0000313" key="10">
    <source>
        <dbReference type="Proteomes" id="UP000011083"/>
    </source>
</evidence>
<dbReference type="PANTHER" id="PTHR12917">
    <property type="entry name" value="ASPARTYL PROTEASE DDI-RELATED"/>
    <property type="match status" value="1"/>
</dbReference>
<evidence type="ECO:0000256" key="4">
    <source>
        <dbReference type="ARBA" id="ARBA00022801"/>
    </source>
</evidence>